<protein>
    <submittedName>
        <fullName evidence="5">3'-N-debenzoyl-2'-deoxytaxol N-benzoyltransferase</fullName>
    </submittedName>
</protein>
<feature type="non-terminal residue" evidence="5">
    <location>
        <position position="1"/>
    </location>
</feature>
<dbReference type="EMBL" id="GDJX01020066">
    <property type="protein sequence ID" value="JAT47870.1"/>
    <property type="molecule type" value="Transcribed_RNA"/>
</dbReference>
<dbReference type="Gene3D" id="3.30.559.30">
    <property type="entry name" value="Nonribosomal peptide synthetase, condensation domain"/>
    <property type="match status" value="1"/>
</dbReference>
<gene>
    <name evidence="5" type="primary">TAX10_1</name>
    <name evidence="5" type="ORF">g.68525</name>
</gene>
<feature type="domain" description="Phthiocerol/phthiodiolone dimycocerosyl transferase C-terminal" evidence="4">
    <location>
        <begin position="288"/>
        <end position="398"/>
    </location>
</feature>
<organism evidence="5">
    <name type="scientific">Anthurium amnicola</name>
    <dbReference type="NCBI Taxonomy" id="1678845"/>
    <lineage>
        <taxon>Eukaryota</taxon>
        <taxon>Viridiplantae</taxon>
        <taxon>Streptophyta</taxon>
        <taxon>Embryophyta</taxon>
        <taxon>Tracheophyta</taxon>
        <taxon>Spermatophyta</taxon>
        <taxon>Magnoliopsida</taxon>
        <taxon>Liliopsida</taxon>
        <taxon>Araceae</taxon>
        <taxon>Pothoideae</taxon>
        <taxon>Potheae</taxon>
        <taxon>Anthurium</taxon>
    </lineage>
</organism>
<dbReference type="GO" id="GO:0016746">
    <property type="term" value="F:acyltransferase activity"/>
    <property type="evidence" value="ECO:0007669"/>
    <property type="project" value="UniProtKB-KW"/>
</dbReference>
<dbReference type="PANTHER" id="PTHR34375:SF2">
    <property type="entry name" value="GATA ZINC FINGER PROTEIN"/>
    <property type="match status" value="1"/>
</dbReference>
<evidence type="ECO:0000259" key="4">
    <source>
        <dbReference type="Pfam" id="PF16911"/>
    </source>
</evidence>
<evidence type="ECO:0000256" key="2">
    <source>
        <dbReference type="ARBA" id="ARBA00023315"/>
    </source>
</evidence>
<dbReference type="Pfam" id="PF16911">
    <property type="entry name" value="PapA_C"/>
    <property type="match status" value="1"/>
</dbReference>
<dbReference type="AlphaFoldDB" id="A0A1D1XZT1"/>
<sequence length="518" mass="55722">FIQSNFVLGLRYTVCYCGSHTRTFLSHNSITWLLHHYRKASHGSAASAPPTAPPLTHHPQMDPPEPEKERPAGGTEQSWFKAAPGGTGITVLACRLSHPPAPSLLLTALHKLQDSHPILRSKLAPTNAAPSFTVSPSPDLQIEHFDAAATSEILAGGSAASPFHRLVEHELNRNPWAGAAEATAAAPLFYASTYAEPETGSSVVVALRLHTSVCDRTSGSSVLRGLVGLVVGAGDGGGRREMSPGIEELAASELAGKPFWARGRDILGYSLNFTRSACLPFLDAAAPRSSEMARLLLSPEETRRLLSACKAKGVKLCGALTAAALIAAVSSKHLGGNRSETYTVVTLVDCRKHLNPPLDNYNLGFYHSAVQNAHTVHGGEDLWELSTRCYDSLSNAMSKKKHLTDMGDLNYLMCKAIDNPHLTPSSSMRTALLSVFEEPIVYDSCEQCRRAGVEDYVGCASVHGIGPSVAIFDTIRDGRLDCACIYPSPLHSREQMEELVEDVKRILVEGSDVEELVD</sequence>
<feature type="compositionally biased region" description="Low complexity" evidence="3">
    <location>
        <begin position="43"/>
        <end position="58"/>
    </location>
</feature>
<feature type="region of interest" description="Disordered" evidence="3">
    <location>
        <begin position="43"/>
        <end position="80"/>
    </location>
</feature>
<evidence type="ECO:0000313" key="5">
    <source>
        <dbReference type="EMBL" id="JAT47870.1"/>
    </source>
</evidence>
<dbReference type="InterPro" id="IPR023213">
    <property type="entry name" value="CAT-like_dom_sf"/>
</dbReference>
<keyword evidence="2" id="KW-0012">Acyltransferase</keyword>
<reference evidence="5" key="1">
    <citation type="submission" date="2015-07" db="EMBL/GenBank/DDBJ databases">
        <title>Transcriptome Assembly of Anthurium amnicola.</title>
        <authorList>
            <person name="Suzuki J."/>
        </authorList>
    </citation>
    <scope>NUCLEOTIDE SEQUENCE</scope>
</reference>
<proteinExistence type="predicted"/>
<name>A0A1D1XZT1_9ARAE</name>
<evidence type="ECO:0000256" key="3">
    <source>
        <dbReference type="SAM" id="MobiDB-lite"/>
    </source>
</evidence>
<dbReference type="SUPFAM" id="SSF52777">
    <property type="entry name" value="CoA-dependent acyltransferases"/>
    <property type="match status" value="2"/>
</dbReference>
<evidence type="ECO:0000256" key="1">
    <source>
        <dbReference type="ARBA" id="ARBA00022679"/>
    </source>
</evidence>
<dbReference type="InterPro" id="IPR031641">
    <property type="entry name" value="PapA_C"/>
</dbReference>
<dbReference type="PANTHER" id="PTHR34375">
    <property type="entry name" value="GATA ZINC FINGER PROTEIN-RELATED"/>
    <property type="match status" value="1"/>
</dbReference>
<accession>A0A1D1XZT1</accession>
<dbReference type="Gene3D" id="3.30.559.10">
    <property type="entry name" value="Chloramphenicol acetyltransferase-like domain"/>
    <property type="match status" value="1"/>
</dbReference>
<keyword evidence="1 5" id="KW-0808">Transferase</keyword>